<evidence type="ECO:0000313" key="13">
    <source>
        <dbReference type="Proteomes" id="UP001054889"/>
    </source>
</evidence>
<organism evidence="12 13">
    <name type="scientific">Eleusine coracana subsp. coracana</name>
    <dbReference type="NCBI Taxonomy" id="191504"/>
    <lineage>
        <taxon>Eukaryota</taxon>
        <taxon>Viridiplantae</taxon>
        <taxon>Streptophyta</taxon>
        <taxon>Embryophyta</taxon>
        <taxon>Tracheophyta</taxon>
        <taxon>Spermatophyta</taxon>
        <taxon>Magnoliopsida</taxon>
        <taxon>Liliopsida</taxon>
        <taxon>Poales</taxon>
        <taxon>Poaceae</taxon>
        <taxon>PACMAD clade</taxon>
        <taxon>Chloridoideae</taxon>
        <taxon>Cynodonteae</taxon>
        <taxon>Eleusininae</taxon>
        <taxon>Eleusine</taxon>
    </lineage>
</organism>
<evidence type="ECO:0000256" key="5">
    <source>
        <dbReference type="ARBA" id="ARBA00023085"/>
    </source>
</evidence>
<feature type="active site" evidence="9">
    <location>
        <position position="209"/>
    </location>
</feature>
<dbReference type="InterPro" id="IPR011050">
    <property type="entry name" value="Pectin_lyase_fold/virulence"/>
</dbReference>
<dbReference type="AlphaFoldDB" id="A0AAV5DKT3"/>
<comment type="pathway">
    <text evidence="1 10">Glycan metabolism; pectin degradation; 2-dehydro-3-deoxy-D-gluconate from pectin: step 1/5.</text>
</comment>
<evidence type="ECO:0000256" key="4">
    <source>
        <dbReference type="ARBA" id="ARBA00022801"/>
    </source>
</evidence>
<dbReference type="InterPro" id="IPR033131">
    <property type="entry name" value="Pectinesterase_Asp_AS"/>
</dbReference>
<dbReference type="Gene3D" id="2.160.20.10">
    <property type="entry name" value="Single-stranded right-handed beta-helix, Pectin lyase-like"/>
    <property type="match status" value="1"/>
</dbReference>
<evidence type="ECO:0000256" key="2">
    <source>
        <dbReference type="ARBA" id="ARBA00008891"/>
    </source>
</evidence>
<evidence type="ECO:0000256" key="8">
    <source>
        <dbReference type="ARBA" id="ARBA00057335"/>
    </source>
</evidence>
<comment type="caution">
    <text evidence="12">The sequence shown here is derived from an EMBL/GenBank/DDBJ whole genome shotgun (WGS) entry which is preliminary data.</text>
</comment>
<dbReference type="Pfam" id="PF01095">
    <property type="entry name" value="Pectinesterase"/>
    <property type="match status" value="2"/>
</dbReference>
<dbReference type="GO" id="GO:0045490">
    <property type="term" value="P:pectin catabolic process"/>
    <property type="evidence" value="ECO:0007669"/>
    <property type="project" value="UniProtKB-UniRule"/>
</dbReference>
<evidence type="ECO:0000256" key="9">
    <source>
        <dbReference type="PROSITE-ProRule" id="PRU10040"/>
    </source>
</evidence>
<dbReference type="PANTHER" id="PTHR31321:SF131">
    <property type="entry name" value="OS07G0655600 PROTEIN"/>
    <property type="match status" value="1"/>
</dbReference>
<dbReference type="GO" id="GO:0030599">
    <property type="term" value="F:pectinesterase activity"/>
    <property type="evidence" value="ECO:0007669"/>
    <property type="project" value="UniProtKB-UniRule"/>
</dbReference>
<reference evidence="12" key="2">
    <citation type="submission" date="2021-12" db="EMBL/GenBank/DDBJ databases">
        <title>Resequencing data analysis of finger millet.</title>
        <authorList>
            <person name="Hatakeyama M."/>
            <person name="Aluri S."/>
            <person name="Balachadran M.T."/>
            <person name="Sivarajan S.R."/>
            <person name="Poveda L."/>
            <person name="Shimizu-Inatsugi R."/>
            <person name="Schlapbach R."/>
            <person name="Sreeman S.M."/>
            <person name="Shimizu K.K."/>
        </authorList>
    </citation>
    <scope>NUCLEOTIDE SEQUENCE</scope>
</reference>
<feature type="domain" description="Pectinesterase catalytic" evidence="11">
    <location>
        <begin position="35"/>
        <end position="99"/>
    </location>
</feature>
<evidence type="ECO:0000256" key="6">
    <source>
        <dbReference type="ARBA" id="ARBA00023180"/>
    </source>
</evidence>
<evidence type="ECO:0000256" key="10">
    <source>
        <dbReference type="RuleBase" id="RU000589"/>
    </source>
</evidence>
<evidence type="ECO:0000256" key="7">
    <source>
        <dbReference type="ARBA" id="ARBA00047928"/>
    </source>
</evidence>
<keyword evidence="4 10" id="KW-0378">Hydrolase</keyword>
<dbReference type="EMBL" id="BQKI01000018">
    <property type="protein sequence ID" value="GJN10826.1"/>
    <property type="molecule type" value="Genomic_DNA"/>
</dbReference>
<dbReference type="Proteomes" id="UP001054889">
    <property type="component" value="Unassembled WGS sequence"/>
</dbReference>
<protein>
    <recommendedName>
        <fullName evidence="3 10">Pectinesterase</fullName>
        <ecNumber evidence="3 10">3.1.1.11</ecNumber>
    </recommendedName>
</protein>
<evidence type="ECO:0000313" key="12">
    <source>
        <dbReference type="EMBL" id="GJN10826.1"/>
    </source>
</evidence>
<evidence type="ECO:0000256" key="3">
    <source>
        <dbReference type="ARBA" id="ARBA00013229"/>
    </source>
</evidence>
<accession>A0AAV5DKT3</accession>
<keyword evidence="13" id="KW-1185">Reference proteome</keyword>
<name>A0AAV5DKT3_ELECO</name>
<dbReference type="FunFam" id="2.160.20.10:FF:000013">
    <property type="entry name" value="Pectinesterase"/>
    <property type="match status" value="1"/>
</dbReference>
<comment type="function">
    <text evidence="8">Acts in the modification of cell walls via demethylesterification of cell wall pectin.</text>
</comment>
<evidence type="ECO:0000256" key="1">
    <source>
        <dbReference type="ARBA" id="ARBA00005184"/>
    </source>
</evidence>
<gene>
    <name evidence="12" type="primary">ga28955</name>
    <name evidence="12" type="ORF">PR202_ga28955</name>
</gene>
<dbReference type="InterPro" id="IPR012334">
    <property type="entry name" value="Pectin_lyas_fold"/>
</dbReference>
<dbReference type="SUPFAM" id="SSF51126">
    <property type="entry name" value="Pectin lyase-like"/>
    <property type="match status" value="1"/>
</dbReference>
<proteinExistence type="inferred from homology"/>
<comment type="similarity">
    <text evidence="2">Belongs to the pectinesterase family.</text>
</comment>
<keyword evidence="6" id="KW-0325">Glycoprotein</keyword>
<dbReference type="PROSITE" id="PS00503">
    <property type="entry name" value="PECTINESTERASE_2"/>
    <property type="match status" value="1"/>
</dbReference>
<keyword evidence="10" id="KW-0732">Signal</keyword>
<feature type="signal peptide" evidence="10">
    <location>
        <begin position="1"/>
        <end position="27"/>
    </location>
</feature>
<evidence type="ECO:0000259" key="11">
    <source>
        <dbReference type="Pfam" id="PF01095"/>
    </source>
</evidence>
<feature type="domain" description="Pectinesterase catalytic" evidence="11">
    <location>
        <begin position="125"/>
        <end position="344"/>
    </location>
</feature>
<dbReference type="GO" id="GO:0042545">
    <property type="term" value="P:cell wall modification"/>
    <property type="evidence" value="ECO:0007669"/>
    <property type="project" value="UniProtKB-UniRule"/>
</dbReference>
<dbReference type="EC" id="3.1.1.11" evidence="3 10"/>
<dbReference type="PANTHER" id="PTHR31321">
    <property type="entry name" value="ACYL-COA THIOESTER HYDROLASE YBHC-RELATED"/>
    <property type="match status" value="1"/>
</dbReference>
<sequence length="364" mass="40450">MGKMQALFVSPLVILVQLLRLATMIAAWAPVTRTITVARQGPGDFRTVQSAVDSVPDGNSEWIRIHVTAGDYWEKVSIPRSKNYILLEGDGFWTTQIGFNDHAHPGVQEIMSRGDAGIAEMVNRSAEVSPTFRSATFSVFADNFVARHIAFKNTYNMEDRSKPDQAVAALVAGDKAAFYDCAFFGYQDTLCDFLGRHYFRDCVVMGAVDFIFGFGQSIYDGCVIRSIVSPGVQQPGWVTAHARQQSWSPGGLVFKGGLLLGTGRLFLGRAWNRYATVVFYRVRMSDMVVPQGWEAWDAGNDVRDVTFAEDSCAGPGSNRSKRVPWEKRLSEEEVQRFVDIKYIDDGWLSNGPQIPAPNVDGYEL</sequence>
<reference evidence="12" key="1">
    <citation type="journal article" date="2018" name="DNA Res.">
        <title>Multiple hybrid de novo genome assembly of finger millet, an orphan allotetraploid crop.</title>
        <authorList>
            <person name="Hatakeyama M."/>
            <person name="Aluri S."/>
            <person name="Balachadran M.T."/>
            <person name="Sivarajan S.R."/>
            <person name="Patrignani A."/>
            <person name="Gruter S."/>
            <person name="Poveda L."/>
            <person name="Shimizu-Inatsugi R."/>
            <person name="Baeten J."/>
            <person name="Francoijs K.J."/>
            <person name="Nataraja K.N."/>
            <person name="Reddy Y.A.N."/>
            <person name="Phadnis S."/>
            <person name="Ravikumar R.L."/>
            <person name="Schlapbach R."/>
            <person name="Sreeman S.M."/>
            <person name="Shimizu K.K."/>
        </authorList>
    </citation>
    <scope>NUCLEOTIDE SEQUENCE</scope>
</reference>
<comment type="catalytic activity">
    <reaction evidence="7 10">
        <text>[(1-&gt;4)-alpha-D-galacturonosyl methyl ester](n) + n H2O = [(1-&gt;4)-alpha-D-galacturonosyl](n) + n methanol + n H(+)</text>
        <dbReference type="Rhea" id="RHEA:22380"/>
        <dbReference type="Rhea" id="RHEA-COMP:14570"/>
        <dbReference type="Rhea" id="RHEA-COMP:14573"/>
        <dbReference type="ChEBI" id="CHEBI:15377"/>
        <dbReference type="ChEBI" id="CHEBI:15378"/>
        <dbReference type="ChEBI" id="CHEBI:17790"/>
        <dbReference type="ChEBI" id="CHEBI:140522"/>
        <dbReference type="ChEBI" id="CHEBI:140523"/>
        <dbReference type="EC" id="3.1.1.11"/>
    </reaction>
</comment>
<dbReference type="InterPro" id="IPR000070">
    <property type="entry name" value="Pectinesterase_cat"/>
</dbReference>
<feature type="chain" id="PRO_5043089034" description="Pectinesterase" evidence="10">
    <location>
        <begin position="28"/>
        <end position="364"/>
    </location>
</feature>
<keyword evidence="5 10" id="KW-0063">Aspartyl esterase</keyword>